<keyword evidence="3 6" id="KW-0238">DNA-binding</keyword>
<keyword evidence="7" id="KW-1185">Reference proteome</keyword>
<dbReference type="Proteomes" id="UP000198796">
    <property type="component" value="Unassembled WGS sequence"/>
</dbReference>
<reference evidence="6 7" key="1">
    <citation type="submission" date="2016-10" db="EMBL/GenBank/DDBJ databases">
        <authorList>
            <person name="de Groot N.N."/>
        </authorList>
    </citation>
    <scope>NUCLEOTIDE SEQUENCE [LARGE SCALE GENOMIC DNA]</scope>
    <source>
        <strain evidence="6 7">DSM 29316</strain>
    </source>
</reference>
<dbReference type="Pfam" id="PF03466">
    <property type="entry name" value="LysR_substrate"/>
    <property type="match status" value="1"/>
</dbReference>
<dbReference type="Gene3D" id="1.10.10.10">
    <property type="entry name" value="Winged helix-like DNA-binding domain superfamily/Winged helix DNA-binding domain"/>
    <property type="match status" value="1"/>
</dbReference>
<evidence type="ECO:0000313" key="7">
    <source>
        <dbReference type="Proteomes" id="UP000198796"/>
    </source>
</evidence>
<dbReference type="PANTHER" id="PTHR30419:SF8">
    <property type="entry name" value="NITROGEN ASSIMILATION TRANSCRIPTIONAL ACTIVATOR-RELATED"/>
    <property type="match status" value="1"/>
</dbReference>
<dbReference type="Pfam" id="PF00126">
    <property type="entry name" value="HTH_1"/>
    <property type="match status" value="1"/>
</dbReference>
<accession>A0A1I0X9M2</accession>
<sequence length="304" mass="32109">MDDLLRRLKPSHLALLERIAETGKLQTAAALSGMSQPAASRILHDMEAGLDVALFERGPKGMVPTAAGTVVARHAGLIRQGYEGLGDEIAALRAGRTGSVRAGAVTGPAVALLVPAIQTVRQSAPQLDVSIDVAPSAELLRGLEERRFDFVIARLPPEQDSAPYHLRPARPEIISLLVRRAHPLAGLGPQPLSRLADHDWIMQERGSPVRQAVEAAFLAGATAAPGRVTNSSSLLVMLAMLQTSDAIAPVTDEVAQLLRGPGHATLPFEPAIHVSPCYLITLRSAPASSAAQRVIAEVTRRLGA</sequence>
<evidence type="ECO:0000256" key="1">
    <source>
        <dbReference type="ARBA" id="ARBA00009437"/>
    </source>
</evidence>
<proteinExistence type="inferred from homology"/>
<dbReference type="InterPro" id="IPR000847">
    <property type="entry name" value="LysR_HTH_N"/>
</dbReference>
<dbReference type="GO" id="GO:0003700">
    <property type="term" value="F:DNA-binding transcription factor activity"/>
    <property type="evidence" value="ECO:0007669"/>
    <property type="project" value="InterPro"/>
</dbReference>
<dbReference type="SUPFAM" id="SSF46785">
    <property type="entry name" value="Winged helix' DNA-binding domain"/>
    <property type="match status" value="1"/>
</dbReference>
<dbReference type="STRING" id="871651.SAMN05421688_2016"/>
<evidence type="ECO:0000259" key="5">
    <source>
        <dbReference type="PROSITE" id="PS50931"/>
    </source>
</evidence>
<dbReference type="InterPro" id="IPR050950">
    <property type="entry name" value="HTH-type_LysR_regulators"/>
</dbReference>
<dbReference type="GO" id="GO:0005829">
    <property type="term" value="C:cytosol"/>
    <property type="evidence" value="ECO:0007669"/>
    <property type="project" value="TreeGrafter"/>
</dbReference>
<dbReference type="PROSITE" id="PS50931">
    <property type="entry name" value="HTH_LYSR"/>
    <property type="match status" value="1"/>
</dbReference>
<dbReference type="InterPro" id="IPR005119">
    <property type="entry name" value="LysR_subst-bd"/>
</dbReference>
<dbReference type="GO" id="GO:0003677">
    <property type="term" value="F:DNA binding"/>
    <property type="evidence" value="ECO:0007669"/>
    <property type="project" value="UniProtKB-KW"/>
</dbReference>
<dbReference type="EMBL" id="FOJU01000003">
    <property type="protein sequence ID" value="SFA97584.1"/>
    <property type="molecule type" value="Genomic_DNA"/>
</dbReference>
<dbReference type="OrthoDB" id="9803030at2"/>
<evidence type="ECO:0000256" key="3">
    <source>
        <dbReference type="ARBA" id="ARBA00023125"/>
    </source>
</evidence>
<dbReference type="InterPro" id="IPR036390">
    <property type="entry name" value="WH_DNA-bd_sf"/>
</dbReference>
<organism evidence="6 7">
    <name type="scientific">Poseidonocella pacifica</name>
    <dbReference type="NCBI Taxonomy" id="871651"/>
    <lineage>
        <taxon>Bacteria</taxon>
        <taxon>Pseudomonadati</taxon>
        <taxon>Pseudomonadota</taxon>
        <taxon>Alphaproteobacteria</taxon>
        <taxon>Rhodobacterales</taxon>
        <taxon>Roseobacteraceae</taxon>
        <taxon>Poseidonocella</taxon>
    </lineage>
</organism>
<name>A0A1I0X9M2_9RHOB</name>
<dbReference type="AlphaFoldDB" id="A0A1I0X9M2"/>
<evidence type="ECO:0000256" key="4">
    <source>
        <dbReference type="ARBA" id="ARBA00023163"/>
    </source>
</evidence>
<dbReference type="SUPFAM" id="SSF53850">
    <property type="entry name" value="Periplasmic binding protein-like II"/>
    <property type="match status" value="1"/>
</dbReference>
<evidence type="ECO:0000256" key="2">
    <source>
        <dbReference type="ARBA" id="ARBA00023015"/>
    </source>
</evidence>
<comment type="similarity">
    <text evidence="1">Belongs to the LysR transcriptional regulatory family.</text>
</comment>
<keyword evidence="2" id="KW-0805">Transcription regulation</keyword>
<dbReference type="InterPro" id="IPR036388">
    <property type="entry name" value="WH-like_DNA-bd_sf"/>
</dbReference>
<protein>
    <submittedName>
        <fullName evidence="6">DNA-binding transcriptional regulator, LysR family</fullName>
    </submittedName>
</protein>
<dbReference type="RefSeq" id="WP_092064001.1">
    <property type="nucleotide sequence ID" value="NZ_FOJU01000003.1"/>
</dbReference>
<evidence type="ECO:0000313" key="6">
    <source>
        <dbReference type="EMBL" id="SFA97584.1"/>
    </source>
</evidence>
<dbReference type="PANTHER" id="PTHR30419">
    <property type="entry name" value="HTH-TYPE TRANSCRIPTIONAL REGULATOR YBHD"/>
    <property type="match status" value="1"/>
</dbReference>
<keyword evidence="4" id="KW-0804">Transcription</keyword>
<gene>
    <name evidence="6" type="ORF">SAMN05421688_2016</name>
</gene>
<dbReference type="Gene3D" id="3.40.190.10">
    <property type="entry name" value="Periplasmic binding protein-like II"/>
    <property type="match status" value="2"/>
</dbReference>
<feature type="domain" description="HTH lysR-type" evidence="5">
    <location>
        <begin position="8"/>
        <end position="65"/>
    </location>
</feature>